<accession>A0A5J4X0V1</accession>
<dbReference type="AlphaFoldDB" id="A0A5J4X0V1"/>
<comment type="caution">
    <text evidence="1">The sequence shown here is derived from an EMBL/GenBank/DDBJ whole genome shotgun (WGS) entry which is preliminary data.</text>
</comment>
<gene>
    <name evidence="1" type="ORF">EZS28_003710</name>
</gene>
<dbReference type="EMBL" id="SNRW01000504">
    <property type="protein sequence ID" value="KAA6400760.1"/>
    <property type="molecule type" value="Genomic_DNA"/>
</dbReference>
<protein>
    <submittedName>
        <fullName evidence="1">Uncharacterized protein</fullName>
    </submittedName>
</protein>
<sequence length="127" mass="14425">MTHLANLRDILDKWNVDIEISYIDHIEKKQKREFGQQITDVGIIEQMNDEFSQACIDGLKNLTIHNYPQAINMEVSLVSIFSGLYGITNESIRLQGINSIRKFNQLTANADKNYGQAASNGDRKPNI</sequence>
<evidence type="ECO:0000313" key="2">
    <source>
        <dbReference type="Proteomes" id="UP000324800"/>
    </source>
</evidence>
<reference evidence="1 2" key="1">
    <citation type="submission" date="2019-03" db="EMBL/GenBank/DDBJ databases">
        <title>Single cell metagenomics reveals metabolic interactions within the superorganism composed of flagellate Streblomastix strix and complex community of Bacteroidetes bacteria on its surface.</title>
        <authorList>
            <person name="Treitli S.C."/>
            <person name="Kolisko M."/>
            <person name="Husnik F."/>
            <person name="Keeling P."/>
            <person name="Hampl V."/>
        </authorList>
    </citation>
    <scope>NUCLEOTIDE SEQUENCE [LARGE SCALE GENOMIC DNA]</scope>
    <source>
        <strain evidence="1">ST1C</strain>
    </source>
</reference>
<name>A0A5J4X0V1_9EUKA</name>
<evidence type="ECO:0000313" key="1">
    <source>
        <dbReference type="EMBL" id="KAA6400760.1"/>
    </source>
</evidence>
<proteinExistence type="predicted"/>
<organism evidence="1 2">
    <name type="scientific">Streblomastix strix</name>
    <dbReference type="NCBI Taxonomy" id="222440"/>
    <lineage>
        <taxon>Eukaryota</taxon>
        <taxon>Metamonada</taxon>
        <taxon>Preaxostyla</taxon>
        <taxon>Oxymonadida</taxon>
        <taxon>Streblomastigidae</taxon>
        <taxon>Streblomastix</taxon>
    </lineage>
</organism>
<dbReference type="Proteomes" id="UP000324800">
    <property type="component" value="Unassembled WGS sequence"/>
</dbReference>